<evidence type="ECO:0000256" key="18">
    <source>
        <dbReference type="ARBA" id="ARBA00044912"/>
    </source>
</evidence>
<dbReference type="Pfam" id="PF07690">
    <property type="entry name" value="MFS_1"/>
    <property type="match status" value="1"/>
</dbReference>
<keyword evidence="4 25" id="KW-0812">Transmembrane</keyword>
<evidence type="ECO:0000256" key="13">
    <source>
        <dbReference type="ARBA" id="ARBA00044893"/>
    </source>
</evidence>
<dbReference type="Proteomes" id="UP000237351">
    <property type="component" value="Chromosome"/>
</dbReference>
<accession>A0A1W6N3Z7</accession>
<dbReference type="OrthoDB" id="9794076at2"/>
<comment type="catalytic activity">
    <reaction evidence="13">
        <text>L-alpha-aminoacyl-L-lysine(out) = L-alpha-aminoacyl-L-lysine(in)</text>
        <dbReference type="Rhea" id="RHEA:79383"/>
        <dbReference type="ChEBI" id="CHEBI:229966"/>
    </reaction>
</comment>
<reference evidence="27 28" key="1">
    <citation type="submission" date="2014-06" db="EMBL/GenBank/DDBJ databases">
        <title>The genome of the endonuclear symbiont Nucleicultrix amoebiphila.</title>
        <authorList>
            <person name="Schulz F."/>
            <person name="Horn M."/>
        </authorList>
    </citation>
    <scope>NUCLEOTIDE SEQUENCE [LARGE SCALE GENOMIC DNA]</scope>
    <source>
        <strain evidence="27 28">FS5</strain>
    </source>
</reference>
<comment type="catalytic activity">
    <reaction evidence="14">
        <text>L-aspartyl-L-lysine(out) = L-aspartyl-L-lysine(in)</text>
        <dbReference type="Rhea" id="RHEA:79411"/>
        <dbReference type="ChEBI" id="CHEBI:229953"/>
    </reaction>
</comment>
<dbReference type="InterPro" id="IPR011701">
    <property type="entry name" value="MFS"/>
</dbReference>
<feature type="transmembrane region" description="Helical" evidence="25">
    <location>
        <begin position="316"/>
        <end position="338"/>
    </location>
</feature>
<dbReference type="AlphaFoldDB" id="A0A1W6N3Z7"/>
<evidence type="ECO:0000256" key="23">
    <source>
        <dbReference type="ARBA" id="ARBA00045709"/>
    </source>
</evidence>
<evidence type="ECO:0000256" key="16">
    <source>
        <dbReference type="ARBA" id="ARBA00044900"/>
    </source>
</evidence>
<feature type="transmembrane region" description="Helical" evidence="25">
    <location>
        <begin position="47"/>
        <end position="67"/>
    </location>
</feature>
<gene>
    <name evidence="27" type="ORF">GQ61_03115</name>
</gene>
<evidence type="ECO:0000259" key="26">
    <source>
        <dbReference type="PROSITE" id="PS50850"/>
    </source>
</evidence>
<proteinExistence type="inferred from homology"/>
<dbReference type="GO" id="GO:0022857">
    <property type="term" value="F:transmembrane transporter activity"/>
    <property type="evidence" value="ECO:0007669"/>
    <property type="project" value="InterPro"/>
</dbReference>
<evidence type="ECO:0000256" key="12">
    <source>
        <dbReference type="ARBA" id="ARBA00044891"/>
    </source>
</evidence>
<dbReference type="Gene3D" id="1.20.1250.20">
    <property type="entry name" value="MFS general substrate transporter like domains"/>
    <property type="match status" value="2"/>
</dbReference>
<keyword evidence="6 25" id="KW-0472">Membrane</keyword>
<feature type="transmembrane region" description="Helical" evidence="25">
    <location>
        <begin position="223"/>
        <end position="246"/>
    </location>
</feature>
<evidence type="ECO:0000256" key="4">
    <source>
        <dbReference type="ARBA" id="ARBA00022692"/>
    </source>
</evidence>
<keyword evidence="5 25" id="KW-1133">Transmembrane helix</keyword>
<feature type="transmembrane region" description="Helical" evidence="25">
    <location>
        <begin position="266"/>
        <end position="285"/>
    </location>
</feature>
<comment type="catalytic activity">
    <reaction evidence="15">
        <text>L-arginyl-L-alpha-amino acid(out) = L-arginyl-L-alpha-amino acid(in)</text>
        <dbReference type="Rhea" id="RHEA:79371"/>
        <dbReference type="ChEBI" id="CHEBI:84315"/>
    </reaction>
</comment>
<evidence type="ECO:0000313" key="27">
    <source>
        <dbReference type="EMBL" id="ARN84478.1"/>
    </source>
</evidence>
<feature type="transmembrane region" description="Helical" evidence="25">
    <location>
        <begin position="7"/>
        <end position="27"/>
    </location>
</feature>
<evidence type="ECO:0000256" key="2">
    <source>
        <dbReference type="ARBA" id="ARBA00008335"/>
    </source>
</evidence>
<dbReference type="InterPro" id="IPR036259">
    <property type="entry name" value="MFS_trans_sf"/>
</dbReference>
<comment type="catalytic activity">
    <reaction evidence="8">
        <text>L-lysyl-L-alanine(out) = L-lysyl-L-alanine(in)</text>
        <dbReference type="Rhea" id="RHEA:79399"/>
        <dbReference type="ChEBI" id="CHEBI:229954"/>
    </reaction>
</comment>
<evidence type="ECO:0000256" key="5">
    <source>
        <dbReference type="ARBA" id="ARBA00022989"/>
    </source>
</evidence>
<dbReference type="PROSITE" id="PS50850">
    <property type="entry name" value="MFS"/>
    <property type="match status" value="1"/>
</dbReference>
<comment type="catalytic activity">
    <reaction evidence="10">
        <text>L-alpha-aminoacyl-L-arginine(out) = L-alpha-aminoacyl-L-arginine(in)</text>
        <dbReference type="Rhea" id="RHEA:79367"/>
        <dbReference type="ChEBI" id="CHEBI:229968"/>
    </reaction>
</comment>
<feature type="transmembrane region" description="Helical" evidence="25">
    <location>
        <begin position="393"/>
        <end position="414"/>
    </location>
</feature>
<dbReference type="InterPro" id="IPR020846">
    <property type="entry name" value="MFS_dom"/>
</dbReference>
<evidence type="ECO:0000256" key="8">
    <source>
        <dbReference type="ARBA" id="ARBA00044876"/>
    </source>
</evidence>
<evidence type="ECO:0000256" key="14">
    <source>
        <dbReference type="ARBA" id="ARBA00044898"/>
    </source>
</evidence>
<name>A0A1W6N3Z7_9PROT</name>
<dbReference type="KEGG" id="naf:GQ61_03115"/>
<evidence type="ECO:0000256" key="24">
    <source>
        <dbReference type="ARBA" id="ARBA00046376"/>
    </source>
</evidence>
<dbReference type="EMBL" id="CP008743">
    <property type="protein sequence ID" value="ARN84478.1"/>
    <property type="molecule type" value="Genomic_DNA"/>
</dbReference>
<feature type="transmembrane region" description="Helical" evidence="25">
    <location>
        <begin position="292"/>
        <end position="310"/>
    </location>
</feature>
<comment type="catalytic activity">
    <reaction evidence="9">
        <text>L-histidyl-glycine(out) = L-histidyl-glycine(in)</text>
        <dbReference type="Rhea" id="RHEA:79395"/>
        <dbReference type="ChEBI" id="CHEBI:229957"/>
    </reaction>
</comment>
<evidence type="ECO:0000256" key="6">
    <source>
        <dbReference type="ARBA" id="ARBA00023136"/>
    </source>
</evidence>
<comment type="catalytic activity">
    <reaction evidence="16">
        <text>L-lysyl-L-lysine(out) = L-lysyl-L-lysine(in)</text>
        <dbReference type="Rhea" id="RHEA:79403"/>
        <dbReference type="ChEBI" id="CHEBI:229956"/>
    </reaction>
</comment>
<evidence type="ECO:0000256" key="11">
    <source>
        <dbReference type="ARBA" id="ARBA00044884"/>
    </source>
</evidence>
<evidence type="ECO:0000256" key="25">
    <source>
        <dbReference type="SAM" id="Phobius"/>
    </source>
</evidence>
<comment type="catalytic activity">
    <reaction evidence="17">
        <text>L-arginyl-glycine(out) = L-arginyl-glycine(in)</text>
        <dbReference type="Rhea" id="RHEA:79391"/>
        <dbReference type="ChEBI" id="CHEBI:229955"/>
    </reaction>
</comment>
<comment type="similarity">
    <text evidence="2">Belongs to the major facilitator superfamily.</text>
</comment>
<keyword evidence="7" id="KW-0458">Lysosome</keyword>
<dbReference type="RefSeq" id="WP_085783879.1">
    <property type="nucleotide sequence ID" value="NZ_CP008743.1"/>
</dbReference>
<evidence type="ECO:0000313" key="28">
    <source>
        <dbReference type="Proteomes" id="UP000237351"/>
    </source>
</evidence>
<dbReference type="InterPro" id="IPR052187">
    <property type="entry name" value="MFSD1"/>
</dbReference>
<evidence type="ECO:0000256" key="7">
    <source>
        <dbReference type="ARBA" id="ARBA00023228"/>
    </source>
</evidence>
<dbReference type="PANTHER" id="PTHR23512:SF3">
    <property type="entry name" value="MAJOR FACILITATOR SUPERFAMILY DOMAIN-CONTAINING PROTEIN 1"/>
    <property type="match status" value="1"/>
</dbReference>
<feature type="domain" description="Major facilitator superfamily (MFS) profile" evidence="26">
    <location>
        <begin position="10"/>
        <end position="418"/>
    </location>
</feature>
<evidence type="ECO:0000256" key="19">
    <source>
        <dbReference type="ARBA" id="ARBA00044919"/>
    </source>
</evidence>
<comment type="catalytic activity">
    <reaction evidence="11">
        <text>L-alpha-aminoacyl-L-histidine(out) = L-alpha-aminoacyl-L-histidine(in)</text>
        <dbReference type="Rhea" id="RHEA:79375"/>
        <dbReference type="ChEBI" id="CHEBI:229967"/>
    </reaction>
</comment>
<keyword evidence="3" id="KW-0813">Transport</keyword>
<protein>
    <recommendedName>
        <fullName evidence="21">Lysosomal dipeptide transporter MFSD1</fullName>
    </recommendedName>
    <alternativeName>
        <fullName evidence="22">Major facilitator superfamily domain-containing protein 1</fullName>
    </alternativeName>
</protein>
<comment type="function">
    <text evidence="23">Lysosomal dipeptide uniporter that selectively exports lysine, arginine or histidine-containing dipeptides with a net positive charge from the lysosome lumen into the cytosol. Could play a role in a specific type of protein O-glycosylation indirectly regulating macrophages migration and tissue invasion. Also essential for liver homeostasis.</text>
</comment>
<evidence type="ECO:0000256" key="22">
    <source>
        <dbReference type="ARBA" id="ARBA00045018"/>
    </source>
</evidence>
<evidence type="ECO:0000256" key="3">
    <source>
        <dbReference type="ARBA" id="ARBA00022448"/>
    </source>
</evidence>
<sequence>MSPSKVGFRPLLIWIFGASFYFYQFFFRVSPSVMTDDLMETFGIQSYALGILSSFYYFAYAAMQIPIGMMLDLYGPRRLLTLSCCLCTLGGLVFASSMGIGTASLGRLLMGAGSACAFIGTLKLATLWFPLRHIGLAAGFTMFLGFLGATSAGAPLAILIDHVGWRSALYIVAIIGVFLSLGIWVFVRDRENHHVDELKNIQDQTILSRAIINLRTVVVNQQVWLLAFYGSLMYVPLSAFADLWGIPYITRLYEIDKELAASQTSMIFMGAALGGPVMTWLSDYLKKRKTPMMIGAAAITLLYSIVIYFPNIPFPLMYVLLFFAGFLFTGQVLCFASVCEIIPLSASGVAVGFTNMVVMISGVIFEPLIGWILQKLWNGQMYNGAPIYSVENFKIALITVPLSTLVAVILLRFIQETHPQSLRAK</sequence>
<comment type="catalytic activity">
    <reaction evidence="12">
        <text>L-lysyl-L-alpha-amino acid(out) = L-lysyl-L-alpha-amino acid(in)</text>
        <dbReference type="Rhea" id="RHEA:79387"/>
        <dbReference type="ChEBI" id="CHEBI:229965"/>
    </reaction>
</comment>
<feature type="transmembrane region" description="Helical" evidence="25">
    <location>
        <begin position="168"/>
        <end position="187"/>
    </location>
</feature>
<comment type="catalytic activity">
    <reaction evidence="18">
        <text>L-histidyl-L-alpha-amino acid(out) = L-histidyl-L-alpha-amino acid(in)</text>
        <dbReference type="Rhea" id="RHEA:79379"/>
        <dbReference type="ChEBI" id="CHEBI:229964"/>
    </reaction>
</comment>
<evidence type="ECO:0000256" key="9">
    <source>
        <dbReference type="ARBA" id="ARBA00044878"/>
    </source>
</evidence>
<comment type="subunit">
    <text evidence="24">Homodimer. Interacts with lysosomal protein GLMP (via lumenal domain); the interaction starts while both proteins are still in the endoplasmic reticulum and is required for stabilization of MFSD1 in lysosomes but has no direct effect on its targeting to lysosomes or transporter activity.</text>
</comment>
<dbReference type="GO" id="GO:0005765">
    <property type="term" value="C:lysosomal membrane"/>
    <property type="evidence" value="ECO:0007669"/>
    <property type="project" value="UniProtKB-SubCell"/>
</dbReference>
<evidence type="ECO:0000256" key="21">
    <source>
        <dbReference type="ARBA" id="ARBA00044985"/>
    </source>
</evidence>
<feature type="transmembrane region" description="Helical" evidence="25">
    <location>
        <begin position="108"/>
        <end position="129"/>
    </location>
</feature>
<organism evidence="27 28">
    <name type="scientific">Candidatus Nucleicultrix amoebiphila FS5</name>
    <dbReference type="NCBI Taxonomy" id="1414854"/>
    <lineage>
        <taxon>Bacteria</taxon>
        <taxon>Pseudomonadati</taxon>
        <taxon>Pseudomonadota</taxon>
        <taxon>Alphaproteobacteria</taxon>
        <taxon>Holosporales</taxon>
        <taxon>Candidatus Nucleicultricaceae</taxon>
        <taxon>Candidatus Nucleicultrix</taxon>
    </lineage>
</organism>
<feature type="transmembrane region" description="Helical" evidence="25">
    <location>
        <begin position="350"/>
        <end position="373"/>
    </location>
</feature>
<dbReference type="SUPFAM" id="SSF103473">
    <property type="entry name" value="MFS general substrate transporter"/>
    <property type="match status" value="1"/>
</dbReference>
<comment type="catalytic activity">
    <reaction evidence="20">
        <text>L-lysyl-glycine(out) = L-lysyl-glycine(in)</text>
        <dbReference type="Rhea" id="RHEA:79407"/>
        <dbReference type="ChEBI" id="CHEBI:191202"/>
    </reaction>
</comment>
<evidence type="ECO:0000256" key="10">
    <source>
        <dbReference type="ARBA" id="ARBA00044881"/>
    </source>
</evidence>
<keyword evidence="28" id="KW-1185">Reference proteome</keyword>
<evidence type="ECO:0000256" key="20">
    <source>
        <dbReference type="ARBA" id="ARBA00044924"/>
    </source>
</evidence>
<feature type="transmembrane region" description="Helical" evidence="25">
    <location>
        <begin position="136"/>
        <end position="156"/>
    </location>
</feature>
<feature type="transmembrane region" description="Helical" evidence="25">
    <location>
        <begin position="79"/>
        <end position="102"/>
    </location>
</feature>
<comment type="subcellular location">
    <subcellularLocation>
        <location evidence="1">Lysosome membrane</location>
        <topology evidence="1">Multi-pass membrane protein</topology>
    </subcellularLocation>
</comment>
<dbReference type="PANTHER" id="PTHR23512">
    <property type="entry name" value="MAJOR FACILITATOR SUPERFAMILY DOMAIN-CONTAINING PROTEIN 1"/>
    <property type="match status" value="1"/>
</dbReference>
<evidence type="ECO:0000256" key="15">
    <source>
        <dbReference type="ARBA" id="ARBA00044899"/>
    </source>
</evidence>
<evidence type="ECO:0000256" key="17">
    <source>
        <dbReference type="ARBA" id="ARBA00044903"/>
    </source>
</evidence>
<comment type="catalytic activity">
    <reaction evidence="19">
        <text>L-alanyl-L-lysine(out) = L-alanyl-L-lysine(in)</text>
        <dbReference type="Rhea" id="RHEA:79415"/>
        <dbReference type="ChEBI" id="CHEBI:192470"/>
    </reaction>
</comment>
<evidence type="ECO:0000256" key="1">
    <source>
        <dbReference type="ARBA" id="ARBA00004155"/>
    </source>
</evidence>